<dbReference type="WBParaSite" id="MhA1_Contig970.frz3.gene5">
    <property type="protein sequence ID" value="MhA1_Contig970.frz3.gene5"/>
    <property type="gene ID" value="MhA1_Contig970.frz3.gene5"/>
</dbReference>
<dbReference type="Gene3D" id="3.40.50.2000">
    <property type="entry name" value="Glycogen Phosphorylase B"/>
    <property type="match status" value="1"/>
</dbReference>
<dbReference type="SUPFAM" id="SSF53756">
    <property type="entry name" value="UDP-Glycosyltransferase/glycogen phosphorylase"/>
    <property type="match status" value="1"/>
</dbReference>
<name>A0A1I8C2C7_MELHA</name>
<accession>A0A1I8C2C7</accession>
<reference evidence="2" key="1">
    <citation type="submission" date="2016-11" db="UniProtKB">
        <authorList>
            <consortium name="WormBaseParasite"/>
        </authorList>
    </citation>
    <scope>IDENTIFICATION</scope>
</reference>
<evidence type="ECO:0000313" key="2">
    <source>
        <dbReference type="WBParaSite" id="MhA1_Contig970.frz3.gene5"/>
    </source>
</evidence>
<sequence length="101" mass="12069">MYAAVPLICIPDENPNDQKYNTAIVENLGLGIWVERENIAEQIFEAMYKVLHEYFPEHEKQYEIDTSINFIENAQKHKDKIRHQESQRTKFLRNVEYVINN</sequence>
<dbReference type="AlphaFoldDB" id="A0A1I8C2C7"/>
<protein>
    <submittedName>
        <fullName evidence="2">Glucuronosyltransferase</fullName>
    </submittedName>
</protein>
<dbReference type="Proteomes" id="UP000095281">
    <property type="component" value="Unplaced"/>
</dbReference>
<proteinExistence type="predicted"/>
<organism evidence="1 2">
    <name type="scientific">Meloidogyne hapla</name>
    <name type="common">Root-knot nematode worm</name>
    <dbReference type="NCBI Taxonomy" id="6305"/>
    <lineage>
        <taxon>Eukaryota</taxon>
        <taxon>Metazoa</taxon>
        <taxon>Ecdysozoa</taxon>
        <taxon>Nematoda</taxon>
        <taxon>Chromadorea</taxon>
        <taxon>Rhabditida</taxon>
        <taxon>Tylenchina</taxon>
        <taxon>Tylenchomorpha</taxon>
        <taxon>Tylenchoidea</taxon>
        <taxon>Meloidogynidae</taxon>
        <taxon>Meloidogyninae</taxon>
        <taxon>Meloidogyne</taxon>
    </lineage>
</organism>
<keyword evidence="1" id="KW-1185">Reference proteome</keyword>
<evidence type="ECO:0000313" key="1">
    <source>
        <dbReference type="Proteomes" id="UP000095281"/>
    </source>
</evidence>